<evidence type="ECO:0000256" key="6">
    <source>
        <dbReference type="ARBA" id="ARBA00022827"/>
    </source>
</evidence>
<dbReference type="InterPro" id="IPR004572">
    <property type="entry name" value="Protoporphyrinogen_oxidase"/>
</dbReference>
<evidence type="ECO:0000256" key="8">
    <source>
        <dbReference type="ARBA" id="ARBA00023133"/>
    </source>
</evidence>
<dbReference type="Gene3D" id="3.50.50.60">
    <property type="entry name" value="FAD/NAD(P)-binding domain"/>
    <property type="match status" value="1"/>
</dbReference>
<evidence type="ECO:0000256" key="10">
    <source>
        <dbReference type="ARBA" id="ARBA00047554"/>
    </source>
</evidence>
<comment type="catalytic activity">
    <reaction evidence="10 11">
        <text>protoporphyrinogen IX + 3 O2 = protoporphyrin IX + 3 H2O2</text>
        <dbReference type="Rhea" id="RHEA:25576"/>
        <dbReference type="ChEBI" id="CHEBI:15379"/>
        <dbReference type="ChEBI" id="CHEBI:16240"/>
        <dbReference type="ChEBI" id="CHEBI:57306"/>
        <dbReference type="ChEBI" id="CHEBI:57307"/>
        <dbReference type="EC" id="1.3.3.4"/>
    </reaction>
</comment>
<evidence type="ECO:0000256" key="4">
    <source>
        <dbReference type="ARBA" id="ARBA00012867"/>
    </source>
</evidence>
<comment type="function">
    <text evidence="1 11">Catalyzes the 6-electron oxidation of protoporphyrinogen-IX to form protoporphyrin-IX.</text>
</comment>
<evidence type="ECO:0000256" key="3">
    <source>
        <dbReference type="ARBA" id="ARBA00010551"/>
    </source>
</evidence>
<keyword evidence="7 11" id="KW-0560">Oxidoreductase</keyword>
<evidence type="ECO:0000256" key="9">
    <source>
        <dbReference type="ARBA" id="ARBA00023244"/>
    </source>
</evidence>
<dbReference type="GO" id="GO:0004729">
    <property type="term" value="F:oxygen-dependent protoporphyrinogen oxidase activity"/>
    <property type="evidence" value="ECO:0007669"/>
    <property type="project" value="UniProtKB-UniRule"/>
</dbReference>
<comment type="cofactor">
    <cofactor evidence="11">
        <name>FAD</name>
        <dbReference type="ChEBI" id="CHEBI:57692"/>
    </cofactor>
    <text evidence="11">Binds 1 FAD per subunit.</text>
</comment>
<dbReference type="EC" id="1.3.3.4" evidence="4 11"/>
<evidence type="ECO:0000256" key="11">
    <source>
        <dbReference type="RuleBase" id="RU367069"/>
    </source>
</evidence>
<feature type="region of interest" description="Disordered" evidence="12">
    <location>
        <begin position="1"/>
        <end position="95"/>
    </location>
</feature>
<dbReference type="UniPathway" id="UPA00251">
    <property type="reaction ID" value="UER00324"/>
</dbReference>
<dbReference type="AlphaFoldDB" id="A0A6A6U0F6"/>
<evidence type="ECO:0000256" key="2">
    <source>
        <dbReference type="ARBA" id="ARBA00005073"/>
    </source>
</evidence>
<feature type="compositionally biased region" description="Low complexity" evidence="12">
    <location>
        <begin position="1"/>
        <end position="17"/>
    </location>
</feature>
<dbReference type="NCBIfam" id="TIGR00562">
    <property type="entry name" value="proto_IX_ox"/>
    <property type="match status" value="1"/>
</dbReference>
<dbReference type="OrthoDB" id="438553at2759"/>
<protein>
    <recommendedName>
        <fullName evidence="4 11">Protoporphyrinogen oxidase</fullName>
        <ecNumber evidence="4 11">1.3.3.4</ecNumber>
    </recommendedName>
</protein>
<comment type="similarity">
    <text evidence="3 11">Belongs to the protoporphyrinogen/coproporphyrinogen oxidase family. Protoporphyrinogen oxidase subfamily.</text>
</comment>
<dbReference type="Proteomes" id="UP000799302">
    <property type="component" value="Unassembled WGS sequence"/>
</dbReference>
<organism evidence="14 15">
    <name type="scientific">Microthyrium microscopicum</name>
    <dbReference type="NCBI Taxonomy" id="703497"/>
    <lineage>
        <taxon>Eukaryota</taxon>
        <taxon>Fungi</taxon>
        <taxon>Dikarya</taxon>
        <taxon>Ascomycota</taxon>
        <taxon>Pezizomycotina</taxon>
        <taxon>Dothideomycetes</taxon>
        <taxon>Dothideomycetes incertae sedis</taxon>
        <taxon>Microthyriales</taxon>
        <taxon>Microthyriaceae</taxon>
        <taxon>Microthyrium</taxon>
    </lineage>
</organism>
<evidence type="ECO:0000256" key="12">
    <source>
        <dbReference type="SAM" id="MobiDB-lite"/>
    </source>
</evidence>
<evidence type="ECO:0000259" key="13">
    <source>
        <dbReference type="Pfam" id="PF01593"/>
    </source>
</evidence>
<evidence type="ECO:0000313" key="15">
    <source>
        <dbReference type="Proteomes" id="UP000799302"/>
    </source>
</evidence>
<dbReference type="SUPFAM" id="SSF51905">
    <property type="entry name" value="FAD/NAD(P)-binding domain"/>
    <property type="match status" value="1"/>
</dbReference>
<dbReference type="GO" id="GO:0006782">
    <property type="term" value="P:protoporphyrinogen IX biosynthetic process"/>
    <property type="evidence" value="ECO:0007669"/>
    <property type="project" value="UniProtKB-UniRule"/>
</dbReference>
<dbReference type="InterPro" id="IPR050464">
    <property type="entry name" value="Zeta_carotene_desat/Oxidored"/>
</dbReference>
<feature type="domain" description="Amine oxidase" evidence="13">
    <location>
        <begin position="110"/>
        <end position="555"/>
    </location>
</feature>
<keyword evidence="15" id="KW-1185">Reference proteome</keyword>
<keyword evidence="6 11" id="KW-0274">FAD</keyword>
<evidence type="ECO:0000313" key="14">
    <source>
        <dbReference type="EMBL" id="KAF2664598.1"/>
    </source>
</evidence>
<dbReference type="PANTHER" id="PTHR42923:SF3">
    <property type="entry name" value="PROTOPORPHYRINOGEN OXIDASE"/>
    <property type="match status" value="1"/>
</dbReference>
<dbReference type="GO" id="GO:0005743">
    <property type="term" value="C:mitochondrial inner membrane"/>
    <property type="evidence" value="ECO:0007669"/>
    <property type="project" value="UniProtKB-SubCell"/>
</dbReference>
<gene>
    <name evidence="14" type="ORF">BT63DRAFT_483293</name>
</gene>
<sequence>MRLQTPNSLLPQPSLPLGAAKSARPRINGHHKRSQRRSLSSSPISHDTPSKPRFSRKPTPKPAALRPKPPHLRPQPIPAALQRPVREPVNPFKDLPKRPPASIAIIGGGITGLSAAIQAYTDLDKNVHLTPPHVTLYESSDRLGGWCDTTRVPVEGGHIRLERGPRTLAVGPKAARTLDVADRVGVLNSVRWVRKEDAGARNRYVYLDGEGVYRVPTGGIMDALNDVLNGGTRRSLIRDVFSYAWPNRNNLVVMPDEAESLGTYLEQFFGPKVVNDFASAFVHGIYAGDVYELSALCPGPWERLVKFTYAAGNAVGKQSTIKTVLAALMFLKAPEDVYSIQAPMYWDKPWYKDALGGGSFVFYFKEGMQVLPLAMESWLNMYPKVDGQYPDIQKSTKVTKISKVQDGIEVTTTDAQGATSTNRHDYVICSLPPQQMQKIIEPSPPWTDMRTNTVATVTLFWANDYPINLEGFGYIIPRLNFSQNPHSALGVIFDSSTRPEQDTAPGQKVTVLLGGPYWISRVAKGRTLPTSDELIKHARESLATQLKTIIPEPTFAQADILDSCIPQPTTAFWNSVRSEESITWQKSWNRRLLLAAPPISGPGVHDGISAGAGAVRRIRIVESHEMIKNKPVMQEPWAQALHDHPWADNCWVRGDEALGYVPMQAVGVKFEFGRKGKENEE</sequence>
<dbReference type="PANTHER" id="PTHR42923">
    <property type="entry name" value="PROTOPORPHYRINOGEN OXIDASE"/>
    <property type="match status" value="1"/>
</dbReference>
<dbReference type="SUPFAM" id="SSF54373">
    <property type="entry name" value="FAD-linked reductases, C-terminal domain"/>
    <property type="match status" value="1"/>
</dbReference>
<dbReference type="InterPro" id="IPR036188">
    <property type="entry name" value="FAD/NAD-bd_sf"/>
</dbReference>
<dbReference type="EMBL" id="MU004242">
    <property type="protein sequence ID" value="KAF2664598.1"/>
    <property type="molecule type" value="Genomic_DNA"/>
</dbReference>
<reference evidence="14" key="1">
    <citation type="journal article" date="2020" name="Stud. Mycol.">
        <title>101 Dothideomycetes genomes: a test case for predicting lifestyles and emergence of pathogens.</title>
        <authorList>
            <person name="Haridas S."/>
            <person name="Albert R."/>
            <person name="Binder M."/>
            <person name="Bloem J."/>
            <person name="Labutti K."/>
            <person name="Salamov A."/>
            <person name="Andreopoulos B."/>
            <person name="Baker S."/>
            <person name="Barry K."/>
            <person name="Bills G."/>
            <person name="Bluhm B."/>
            <person name="Cannon C."/>
            <person name="Castanera R."/>
            <person name="Culley D."/>
            <person name="Daum C."/>
            <person name="Ezra D."/>
            <person name="Gonzalez J."/>
            <person name="Henrissat B."/>
            <person name="Kuo A."/>
            <person name="Liang C."/>
            <person name="Lipzen A."/>
            <person name="Lutzoni F."/>
            <person name="Magnuson J."/>
            <person name="Mondo S."/>
            <person name="Nolan M."/>
            <person name="Ohm R."/>
            <person name="Pangilinan J."/>
            <person name="Park H.-J."/>
            <person name="Ramirez L."/>
            <person name="Alfaro M."/>
            <person name="Sun H."/>
            <person name="Tritt A."/>
            <person name="Yoshinaga Y."/>
            <person name="Zwiers L.-H."/>
            <person name="Turgeon B."/>
            <person name="Goodwin S."/>
            <person name="Spatafora J."/>
            <person name="Crous P."/>
            <person name="Grigoriev I."/>
        </authorList>
    </citation>
    <scope>NUCLEOTIDE SEQUENCE</scope>
    <source>
        <strain evidence="14">CBS 115976</strain>
    </source>
</reference>
<accession>A0A6A6U0F6</accession>
<evidence type="ECO:0000256" key="5">
    <source>
        <dbReference type="ARBA" id="ARBA00022630"/>
    </source>
</evidence>
<name>A0A6A6U0F6_9PEZI</name>
<dbReference type="Pfam" id="PF01593">
    <property type="entry name" value="Amino_oxidase"/>
    <property type="match status" value="1"/>
</dbReference>
<evidence type="ECO:0000256" key="1">
    <source>
        <dbReference type="ARBA" id="ARBA00002600"/>
    </source>
</evidence>
<feature type="compositionally biased region" description="Basic residues" evidence="12">
    <location>
        <begin position="23"/>
        <end position="36"/>
    </location>
</feature>
<keyword evidence="5 11" id="KW-0285">Flavoprotein</keyword>
<keyword evidence="9 11" id="KW-0627">Porphyrin biosynthesis</keyword>
<comment type="subcellular location">
    <subcellularLocation>
        <location evidence="11">Mitochondrion inner membrane</location>
    </subcellularLocation>
</comment>
<proteinExistence type="inferred from homology"/>
<dbReference type="InterPro" id="IPR002937">
    <property type="entry name" value="Amino_oxidase"/>
</dbReference>
<keyword evidence="8 11" id="KW-0350">Heme biosynthesis</keyword>
<evidence type="ECO:0000256" key="7">
    <source>
        <dbReference type="ARBA" id="ARBA00023002"/>
    </source>
</evidence>
<comment type="pathway">
    <text evidence="2 11">Porphyrin-containing compound metabolism; protoporphyrin-IX biosynthesis; protoporphyrin-IX from protoporphyrinogen-IX: step 1/1.</text>
</comment>